<reference evidence="1" key="1">
    <citation type="submission" date="2019-08" db="EMBL/GenBank/DDBJ databases">
        <authorList>
            <person name="Kucharzyk K."/>
            <person name="Murdoch R.W."/>
            <person name="Higgins S."/>
            <person name="Loffler F."/>
        </authorList>
    </citation>
    <scope>NUCLEOTIDE SEQUENCE</scope>
</reference>
<accession>A0A645I7A4</accession>
<dbReference type="SUPFAM" id="SSF56712">
    <property type="entry name" value="Prokaryotic type I DNA topoisomerase"/>
    <property type="match status" value="1"/>
</dbReference>
<sequence>MPQELKSAELTARWEQKLTQISRGKAEDAAFVGDMRRYASELVSTVRSSSLTYTHDNMTREKCPDCGKYLLGVKGKRGKMLVCPDRECGYRRSLSVETNARCPNCHKKLELRGEGENRMFACICGYREKLTDFEKRRETAGANKMDTQKYLNKQKESDNINSALAEQLAKWKEKN</sequence>
<gene>
    <name evidence="1" type="primary">topB_42</name>
    <name evidence="1" type="ORF">SDC9_194590</name>
</gene>
<dbReference type="Gene3D" id="1.10.460.10">
    <property type="entry name" value="Topoisomerase I, domain 2"/>
    <property type="match status" value="1"/>
</dbReference>
<evidence type="ECO:0000313" key="1">
    <source>
        <dbReference type="EMBL" id="MPN46990.1"/>
    </source>
</evidence>
<keyword evidence="1" id="KW-0413">Isomerase</keyword>
<dbReference type="EMBL" id="VSSQ01108118">
    <property type="protein sequence ID" value="MPN46990.1"/>
    <property type="molecule type" value="Genomic_DNA"/>
</dbReference>
<comment type="caution">
    <text evidence="1">The sequence shown here is derived from an EMBL/GenBank/DDBJ whole genome shotgun (WGS) entry which is preliminary data.</text>
</comment>
<proteinExistence type="predicted"/>
<name>A0A645I7A4_9ZZZZ</name>
<dbReference type="EC" id="5.6.2.2" evidence="1"/>
<organism evidence="1">
    <name type="scientific">bioreactor metagenome</name>
    <dbReference type="NCBI Taxonomy" id="1076179"/>
    <lineage>
        <taxon>unclassified sequences</taxon>
        <taxon>metagenomes</taxon>
        <taxon>ecological metagenomes</taxon>
    </lineage>
</organism>
<dbReference type="GO" id="GO:0003918">
    <property type="term" value="F:DNA topoisomerase type II (double strand cut, ATP-hydrolyzing) activity"/>
    <property type="evidence" value="ECO:0007669"/>
    <property type="project" value="UniProtKB-EC"/>
</dbReference>
<dbReference type="InterPro" id="IPR013824">
    <property type="entry name" value="Topo_IA_cen_sub1"/>
</dbReference>
<dbReference type="AlphaFoldDB" id="A0A645I7A4"/>
<protein>
    <submittedName>
        <fullName evidence="1">DNA topoisomerase 3</fullName>
        <ecNumber evidence="1">5.6.2.2</ecNumber>
    </submittedName>
</protein>
<dbReference type="InterPro" id="IPR023405">
    <property type="entry name" value="Topo_IA_core_domain"/>
</dbReference>